<dbReference type="GO" id="GO:0005886">
    <property type="term" value="C:plasma membrane"/>
    <property type="evidence" value="ECO:0007669"/>
    <property type="project" value="UniProtKB-SubCell"/>
</dbReference>
<keyword evidence="5 10" id="KW-0812">Transmembrane</keyword>
<feature type="compositionally biased region" description="Basic and acidic residues" evidence="11">
    <location>
        <begin position="791"/>
        <end position="805"/>
    </location>
</feature>
<protein>
    <recommendedName>
        <fullName evidence="10">Plasma membrane fusion protein PRM1</fullName>
    </recommendedName>
</protein>
<evidence type="ECO:0000256" key="11">
    <source>
        <dbReference type="SAM" id="MobiDB-lite"/>
    </source>
</evidence>
<comment type="function">
    <text evidence="1 10">Involved in cell fusion during mating by stabilizing the plasma membrane fusion event.</text>
</comment>
<evidence type="ECO:0000256" key="1">
    <source>
        <dbReference type="ARBA" id="ARBA00002512"/>
    </source>
</evidence>
<dbReference type="Proteomes" id="UP000799766">
    <property type="component" value="Unassembled WGS sequence"/>
</dbReference>
<proteinExistence type="inferred from homology"/>
<evidence type="ECO:0000256" key="2">
    <source>
        <dbReference type="ARBA" id="ARBA00004651"/>
    </source>
</evidence>
<comment type="similarity">
    <text evidence="3 10">Belongs to the PRM1 family.</text>
</comment>
<dbReference type="GO" id="GO:0032220">
    <property type="term" value="P:plasma membrane fusion involved in cytogamy"/>
    <property type="evidence" value="ECO:0007669"/>
    <property type="project" value="TreeGrafter"/>
</dbReference>
<feature type="region of interest" description="Disordered" evidence="11">
    <location>
        <begin position="774"/>
        <end position="805"/>
    </location>
</feature>
<feature type="region of interest" description="Disordered" evidence="11">
    <location>
        <begin position="1"/>
        <end position="75"/>
    </location>
</feature>
<evidence type="ECO:0000256" key="4">
    <source>
        <dbReference type="ARBA" id="ARBA00022475"/>
    </source>
</evidence>
<comment type="caution">
    <text evidence="10">Lacks conserved residue(s) required for the propagation of feature annotation.</text>
</comment>
<evidence type="ECO:0000313" key="12">
    <source>
        <dbReference type="EMBL" id="KAF2460364.1"/>
    </source>
</evidence>
<feature type="transmembrane region" description="Helical" evidence="10">
    <location>
        <begin position="102"/>
        <end position="120"/>
    </location>
</feature>
<feature type="transmembrane region" description="Helical" evidence="10">
    <location>
        <begin position="652"/>
        <end position="674"/>
    </location>
</feature>
<dbReference type="EMBL" id="MU001673">
    <property type="protein sequence ID" value="KAF2460364.1"/>
    <property type="molecule type" value="Genomic_DNA"/>
</dbReference>
<keyword evidence="13" id="KW-1185">Reference proteome</keyword>
<evidence type="ECO:0000256" key="5">
    <source>
        <dbReference type="ARBA" id="ARBA00022692"/>
    </source>
</evidence>
<dbReference type="InterPro" id="IPR026777">
    <property type="entry name" value="PRM1"/>
</dbReference>
<evidence type="ECO:0000313" key="13">
    <source>
        <dbReference type="Proteomes" id="UP000799766"/>
    </source>
</evidence>
<evidence type="ECO:0000256" key="3">
    <source>
        <dbReference type="ARBA" id="ARBA00010780"/>
    </source>
</evidence>
<dbReference type="GO" id="GO:0043332">
    <property type="term" value="C:mating projection tip"/>
    <property type="evidence" value="ECO:0007669"/>
    <property type="project" value="UniProtKB-UniRule"/>
</dbReference>
<evidence type="ECO:0000256" key="9">
    <source>
        <dbReference type="ARBA" id="ARBA00023180"/>
    </source>
</evidence>
<name>A0A6A6P8W7_9PEZI</name>
<dbReference type="OrthoDB" id="5356111at2759"/>
<keyword evidence="8 10" id="KW-0472">Membrane</keyword>
<feature type="transmembrane region" description="Helical" evidence="10">
    <location>
        <begin position="455"/>
        <end position="476"/>
    </location>
</feature>
<reference evidence="12" key="1">
    <citation type="journal article" date="2020" name="Stud. Mycol.">
        <title>101 Dothideomycetes genomes: a test case for predicting lifestyles and emergence of pathogens.</title>
        <authorList>
            <person name="Haridas S."/>
            <person name="Albert R."/>
            <person name="Binder M."/>
            <person name="Bloem J."/>
            <person name="Labutti K."/>
            <person name="Salamov A."/>
            <person name="Andreopoulos B."/>
            <person name="Baker S."/>
            <person name="Barry K."/>
            <person name="Bills G."/>
            <person name="Bluhm B."/>
            <person name="Cannon C."/>
            <person name="Castanera R."/>
            <person name="Culley D."/>
            <person name="Daum C."/>
            <person name="Ezra D."/>
            <person name="Gonzalez J."/>
            <person name="Henrissat B."/>
            <person name="Kuo A."/>
            <person name="Liang C."/>
            <person name="Lipzen A."/>
            <person name="Lutzoni F."/>
            <person name="Magnuson J."/>
            <person name="Mondo S."/>
            <person name="Nolan M."/>
            <person name="Ohm R."/>
            <person name="Pangilinan J."/>
            <person name="Park H.-J."/>
            <person name="Ramirez L."/>
            <person name="Alfaro M."/>
            <person name="Sun H."/>
            <person name="Tritt A."/>
            <person name="Yoshinaga Y."/>
            <person name="Zwiers L.-H."/>
            <person name="Turgeon B."/>
            <person name="Goodwin S."/>
            <person name="Spatafora J."/>
            <person name="Crous P."/>
            <person name="Grigoriev I."/>
        </authorList>
    </citation>
    <scope>NUCLEOTIDE SEQUENCE</scope>
    <source>
        <strain evidence="12">ATCC 16933</strain>
    </source>
</reference>
<keyword evidence="6 10" id="KW-0184">Conjugation</keyword>
<comment type="subcellular location">
    <subcellularLocation>
        <location evidence="2 10">Cell membrane</location>
        <topology evidence="2 10">Multi-pass membrane protein</topology>
    </subcellularLocation>
</comment>
<evidence type="ECO:0000256" key="7">
    <source>
        <dbReference type="ARBA" id="ARBA00022989"/>
    </source>
</evidence>
<evidence type="ECO:0000256" key="10">
    <source>
        <dbReference type="RuleBase" id="RU366035"/>
    </source>
</evidence>
<dbReference type="PANTHER" id="PTHR31030">
    <property type="entry name" value="PLASMA MEMBRANE FUSION PROTEIN PRM1"/>
    <property type="match status" value="1"/>
</dbReference>
<accession>A0A6A6P8W7</accession>
<evidence type="ECO:0000256" key="6">
    <source>
        <dbReference type="ARBA" id="ARBA00022971"/>
    </source>
</evidence>
<dbReference type="AlphaFoldDB" id="A0A6A6P8W7"/>
<sequence>MSDWPKAETPTPSDPLVSTDLQRSHQRSWRGPFDRKPVAMSTAGNQQQTFPAIPPSHSAGDHEMRDYYADPDVPRPSGNQAPYLTPYLGLRARLSQIWVNRWTILLLLVLVRTLIAIASIDDNLGSARKQALSACTGVESMGTAMASLPHYMAQGVNELTATGIEKSVNGLYSMLTLSVTAVEELVVFVINLLTSTYVCLITLAVSGSLHVALDVIEDVSDFLNNTLGDIGDSIQSTVGDFQDSLNDFADAINSIPDFFGSDSEVPELDISGDLDRLDDLQLPSSLDEGLRDLNDSIPTFEQVQNFTNNAIRFPFEKIKDLINGSIDAFEFNRSVFPVPEREQMKFCSENDGINDFFDNLVDIAHLARKIFIAVLVILAILVCVPMAWREIKRWRLMQQRAQLVNKHAFDPMDVIYISSRPYSSTIGIKLANRFRSVRNQTAVRWAVAYATSTPALFVLSLGVAGLFACLCQLILLRALEKQVPELSNEVGQFAERVVTSLNNASESWALETNALITDTNNDINREVLGWAVNGTDALNDTLNTFVDGMTDVLNDTFGGTVLYDPITEVLNCLILIKIEGIQRGLTWVHDHAHVDFPLLPNDTFSLGAAASLTDSGSDDAFLANPDSVASDQITAAVVEVIDKIEEGIRIEAFISGFIVLVWVILVFIGIGRAVTVFASPGKTRAEGGPSAYRVDPETDNMRGGHLHDVIPASAAPPYEYHDSTKGAAAPADPADNPFEPRAFPTYGPGAGGADTGTKIHDGASRDVGVAVTRPVHLRSSSHGDLGGVTPVDEKSGDPFGDRNRV</sequence>
<organism evidence="12 13">
    <name type="scientific">Lineolata rhizophorae</name>
    <dbReference type="NCBI Taxonomy" id="578093"/>
    <lineage>
        <taxon>Eukaryota</taxon>
        <taxon>Fungi</taxon>
        <taxon>Dikarya</taxon>
        <taxon>Ascomycota</taxon>
        <taxon>Pezizomycotina</taxon>
        <taxon>Dothideomycetes</taxon>
        <taxon>Dothideomycetes incertae sedis</taxon>
        <taxon>Lineolatales</taxon>
        <taxon>Lineolataceae</taxon>
        <taxon>Lineolata</taxon>
    </lineage>
</organism>
<gene>
    <name evidence="12" type="ORF">BDY21DRAFT_163392</name>
</gene>
<feature type="transmembrane region" description="Helical" evidence="10">
    <location>
        <begin position="370"/>
        <end position="388"/>
    </location>
</feature>
<evidence type="ECO:0000256" key="8">
    <source>
        <dbReference type="ARBA" id="ARBA00023136"/>
    </source>
</evidence>
<keyword evidence="9" id="KW-0325">Glycoprotein</keyword>
<keyword evidence="7 10" id="KW-1133">Transmembrane helix</keyword>
<dbReference type="PANTHER" id="PTHR31030:SF1">
    <property type="entry name" value="PLASMA MEMBRANE FUSION PROTEIN PRM1"/>
    <property type="match status" value="1"/>
</dbReference>
<keyword evidence="4 10" id="KW-1003">Cell membrane</keyword>
<feature type="compositionally biased region" description="Basic and acidic residues" evidence="11">
    <location>
        <begin position="59"/>
        <end position="68"/>
    </location>
</feature>